<dbReference type="GO" id="GO:0035556">
    <property type="term" value="P:intracellular signal transduction"/>
    <property type="evidence" value="ECO:0007669"/>
    <property type="project" value="InterPro"/>
</dbReference>
<comment type="similarity">
    <text evidence="12">Belongs to the adenylyl cyclase class-4/guanylyl cyclase family.</text>
</comment>
<keyword evidence="9" id="KW-0325">Glycoprotein</keyword>
<keyword evidence="8" id="KW-0675">Receptor</keyword>
<dbReference type="GO" id="GO:0004016">
    <property type="term" value="F:adenylate cyclase activity"/>
    <property type="evidence" value="ECO:0007669"/>
    <property type="project" value="TreeGrafter"/>
</dbReference>
<dbReference type="PROSITE" id="PS00452">
    <property type="entry name" value="GUANYLATE_CYCLASE_1"/>
    <property type="match status" value="1"/>
</dbReference>
<keyword evidence="6" id="KW-1133">Transmembrane helix</keyword>
<evidence type="ECO:0000256" key="13">
    <source>
        <dbReference type="RuleBase" id="RU003431"/>
    </source>
</evidence>
<dbReference type="SUPFAM" id="SSF56112">
    <property type="entry name" value="Protein kinase-like (PK-like)"/>
    <property type="match status" value="1"/>
</dbReference>
<dbReference type="SMART" id="SM00044">
    <property type="entry name" value="CYCc"/>
    <property type="match status" value="1"/>
</dbReference>
<proteinExistence type="inferred from homology"/>
<dbReference type="InterPro" id="IPR029787">
    <property type="entry name" value="Nucleotide_cyclase"/>
</dbReference>
<dbReference type="InterPro" id="IPR000719">
    <property type="entry name" value="Prot_kinase_dom"/>
</dbReference>
<dbReference type="InterPro" id="IPR001828">
    <property type="entry name" value="ANF_lig-bd_rcpt"/>
</dbReference>
<comment type="catalytic activity">
    <reaction evidence="13">
        <text>GTP = 3',5'-cyclic GMP + diphosphate</text>
        <dbReference type="Rhea" id="RHEA:13665"/>
        <dbReference type="ChEBI" id="CHEBI:33019"/>
        <dbReference type="ChEBI" id="CHEBI:37565"/>
        <dbReference type="ChEBI" id="CHEBI:57746"/>
        <dbReference type="EC" id="4.6.1.2"/>
    </reaction>
</comment>
<dbReference type="SUPFAM" id="SSF55073">
    <property type="entry name" value="Nucleotide cyclase"/>
    <property type="match status" value="1"/>
</dbReference>
<keyword evidence="4" id="KW-0732">Signal</keyword>
<gene>
    <name evidence="16" type="ORF">FSP39_019183</name>
</gene>
<evidence type="ECO:0000256" key="1">
    <source>
        <dbReference type="ARBA" id="ARBA00004479"/>
    </source>
</evidence>
<dbReference type="GO" id="GO:0005524">
    <property type="term" value="F:ATP binding"/>
    <property type="evidence" value="ECO:0007669"/>
    <property type="project" value="InterPro"/>
</dbReference>
<dbReference type="InterPro" id="IPR018297">
    <property type="entry name" value="A/G_cyclase_CS"/>
</dbReference>
<dbReference type="EMBL" id="VSWD01000004">
    <property type="protein sequence ID" value="KAK3105183.1"/>
    <property type="molecule type" value="Genomic_DNA"/>
</dbReference>
<comment type="subcellular location">
    <subcellularLocation>
        <location evidence="1">Membrane</location>
        <topology evidence="1">Single-pass type I membrane protein</topology>
    </subcellularLocation>
</comment>
<dbReference type="GO" id="GO:0004672">
    <property type="term" value="F:protein kinase activity"/>
    <property type="evidence" value="ECO:0007669"/>
    <property type="project" value="InterPro"/>
</dbReference>
<dbReference type="InterPro" id="IPR001054">
    <property type="entry name" value="A/G_cyclase"/>
</dbReference>
<dbReference type="InterPro" id="IPR028082">
    <property type="entry name" value="Peripla_BP_I"/>
</dbReference>
<dbReference type="InterPro" id="IPR000742">
    <property type="entry name" value="EGF"/>
</dbReference>
<reference evidence="16" key="1">
    <citation type="submission" date="2019-08" db="EMBL/GenBank/DDBJ databases">
        <title>The improved chromosome-level genome for the pearl oyster Pinctada fucata martensii using PacBio sequencing and Hi-C.</title>
        <authorList>
            <person name="Zheng Z."/>
        </authorList>
    </citation>
    <scope>NUCLEOTIDE SEQUENCE</scope>
    <source>
        <strain evidence="16">ZZ-2019</strain>
        <tissue evidence="16">Adductor muscle</tissue>
    </source>
</reference>
<evidence type="ECO:0000256" key="12">
    <source>
        <dbReference type="RuleBase" id="RU000405"/>
    </source>
</evidence>
<keyword evidence="5" id="KW-0547">Nucleotide-binding</keyword>
<evidence type="ECO:0000256" key="10">
    <source>
        <dbReference type="ARBA" id="ARBA00023239"/>
    </source>
</evidence>
<comment type="caution">
    <text evidence="16">The sequence shown here is derived from an EMBL/GenBank/DDBJ whole genome shotgun (WGS) entry which is preliminary data.</text>
</comment>
<dbReference type="EC" id="4.6.1.2" evidence="2 13"/>
<dbReference type="InterPro" id="IPR011009">
    <property type="entry name" value="Kinase-like_dom_sf"/>
</dbReference>
<dbReference type="CDD" id="cd07302">
    <property type="entry name" value="CHD"/>
    <property type="match status" value="1"/>
</dbReference>
<dbReference type="GO" id="GO:0005886">
    <property type="term" value="C:plasma membrane"/>
    <property type="evidence" value="ECO:0007669"/>
    <property type="project" value="TreeGrafter"/>
</dbReference>
<dbReference type="PROSITE" id="PS01186">
    <property type="entry name" value="EGF_2"/>
    <property type="match status" value="1"/>
</dbReference>
<evidence type="ECO:0000256" key="9">
    <source>
        <dbReference type="ARBA" id="ARBA00023180"/>
    </source>
</evidence>
<evidence type="ECO:0000256" key="4">
    <source>
        <dbReference type="ARBA" id="ARBA00022729"/>
    </source>
</evidence>
<dbReference type="Pfam" id="PF07714">
    <property type="entry name" value="PK_Tyr_Ser-Thr"/>
    <property type="match status" value="1"/>
</dbReference>
<dbReference type="PANTHER" id="PTHR11920">
    <property type="entry name" value="GUANYLYL CYCLASE"/>
    <property type="match status" value="1"/>
</dbReference>
<keyword evidence="10 12" id="KW-0456">Lyase</keyword>
<keyword evidence="17" id="KW-1185">Reference proteome</keyword>
<dbReference type="Pfam" id="PF00211">
    <property type="entry name" value="Guanylate_cyc"/>
    <property type="match status" value="1"/>
</dbReference>
<dbReference type="Gene3D" id="1.10.510.10">
    <property type="entry name" value="Transferase(Phosphotransferase) domain 1"/>
    <property type="match status" value="1"/>
</dbReference>
<keyword evidence="11 13" id="KW-0141">cGMP biosynthesis</keyword>
<dbReference type="PROSITE" id="PS50125">
    <property type="entry name" value="GUANYLATE_CYCLASE_2"/>
    <property type="match status" value="1"/>
</dbReference>
<dbReference type="Gene3D" id="3.40.50.2300">
    <property type="match status" value="2"/>
</dbReference>
<organism evidence="16 17">
    <name type="scientific">Pinctada imbricata</name>
    <name type="common">Atlantic pearl-oyster</name>
    <name type="synonym">Pinctada martensii</name>
    <dbReference type="NCBI Taxonomy" id="66713"/>
    <lineage>
        <taxon>Eukaryota</taxon>
        <taxon>Metazoa</taxon>
        <taxon>Spiralia</taxon>
        <taxon>Lophotrochozoa</taxon>
        <taxon>Mollusca</taxon>
        <taxon>Bivalvia</taxon>
        <taxon>Autobranchia</taxon>
        <taxon>Pteriomorphia</taxon>
        <taxon>Pterioida</taxon>
        <taxon>Pterioidea</taxon>
        <taxon>Pteriidae</taxon>
        <taxon>Pinctada</taxon>
    </lineage>
</organism>
<dbReference type="SUPFAM" id="SSF53822">
    <property type="entry name" value="Periplasmic binding protein-like I"/>
    <property type="match status" value="1"/>
</dbReference>
<feature type="domain" description="Protein kinase" evidence="14">
    <location>
        <begin position="1097"/>
        <end position="1445"/>
    </location>
</feature>
<evidence type="ECO:0000256" key="7">
    <source>
        <dbReference type="ARBA" id="ARBA00023136"/>
    </source>
</evidence>
<dbReference type="GO" id="GO:0007168">
    <property type="term" value="P:receptor guanylyl cyclase signaling pathway"/>
    <property type="evidence" value="ECO:0007669"/>
    <property type="project" value="TreeGrafter"/>
</dbReference>
<evidence type="ECO:0000256" key="11">
    <source>
        <dbReference type="ARBA" id="ARBA00023293"/>
    </source>
</evidence>
<evidence type="ECO:0000256" key="5">
    <source>
        <dbReference type="ARBA" id="ARBA00022741"/>
    </source>
</evidence>
<sequence length="1715" mass="190255">MATPFSDPNKKKFLQILTLIVIFSTNAVAIKIVFDVDSSPPDSTPADADRIFSISLGHTTSKPLVAYLYQDDGTKIEDLDAYNFSVATVDAATHSNPATPDSWATDGVLCLYSGFMPYPTFYEGVYWKFHCSNNTIYEGIPVIQGKMRADGLIHRHPSGTVPSGPRVYVYTIDYLGTTYTNATNSFEITEPAADIVFTTPPADVVAGEPFDVDIAIKDGSGSTLTTGIDSTAELTLQVAYFENLVHHYVIKSLEDMVSHVYVRLGGTDVIESKSTYDLVVNKRAASGVASFTGLQILDVSTCVRLNVTMRMPRFPHSRMPNTYKDFQFVMIYADSKARTHYYYNESLYSPTSTEWDSAVLISDCFQVTEQTAASIVMLNGNEVKATQGANFPIESYVILEIQDSNGRRIYSGRDSNLTVTTIPSDGSTCLSNDSKTMQASEGRLVFIGSVCEPINSISLTFEITSAIDGSTHTTSTSTATFSVIGDIYLGNFVNYKTSGSTSDTAPYIDAYASYAVTDINNRRFPTILPGRTVHLKSYNTNNDPTTTSKIWTEMLRHSESNPSERLRGIIGFGSNALTEKMAPALAAQQMPSIGTREDEYTFGDKGIYPYYSRLSWDMGGLSHSVMMACSYRNWKQITFVKQADYRISNIVFEKAKLFGVEVVAEIDIPVLAPPSYGPNVLANEMKLIKSAGTRIVFIFAKPPLMWFIMAEAMAAKIAPIDGWHWNAMGLFGWMFPWANQISFCRQPGFYNPPISSCTHGFRGFTAWASTYYVSGMSTELWNHILETHRLSYRVGSNYRGSLAKYVFPEIFAEYSLGYDAVRLYSMAMTNLIQKNLTITGPKLVDELRGIEFDSLSGTIVLDEKGNRVGFRGFMVISNPHTPVTAYDSSTSTAIFARAIILENQQATTQIEIPMEANRPLNMPPYNQIVANYTIPVTPFVNKFRYNGTDGMQAVATQNVVPIPPSTAAPTYFIKEEEAVAPFYCSNGCGGNIISDYDITKYQFGNCTGMETCACNDGYSGANCENMECACIHGTCNIPRVCICIAGWSGSKCGQAVCKNPCVEGTCSAPDICTCNSGYVGAVCDTSLAVVTAVPIIMTVLLGVAIGFFVRWFLKRQHLINALKNLDWLVKYDEVMIGDARALSFVSTAGEELGISNKSNICTWRSQKCFMQKFDCDTLNVEDESLRFEIVQMKETRHNNLVLFIGACLEYPNVSVLTECTPKGSLEDILLNETVKLGWDFKFSILKDICRGMEFLHRSDIGSHGRLKSTNCLIDNRWTCKISGFGIPSLRYDGPRKLRPETEVNPEQQLRQLLWTAPELLTNCKTLEEVRCGTKSGDCYSFGIILTEVCAREEPYTQELGDLSPQQILLLVKDKDAAIAAEAKRIWYKSGGDTTKPFRPKIDDTCLPEEFVAKNGMKKLMDQAWGTKADLRPTFRQMLDKLNEIFPVKGELIDNLVNMLEKYSSNLEAIVAERTQELIAEKARTDELVSQMLPKSVAEALKHGIKVEPEAFEMVTIFFSDIVGFTAIARDSTPFEVVNLLNDLYTTFDAILDNYDVYKVETIGDAYMVVSGLPIRNGNLHAGEIATMSLDLMSSMITFKIRHMPSKMLQLRVGMHSGPCVSGVVGLKMPRYCLFGDTVNTSSRMESSSVALRIHMSEHTAKILFELGGYILEDRGEREVKGKGTMRTYWLNGKEGFDKPLPTADMAVSLSQHEFK</sequence>
<evidence type="ECO:0000256" key="8">
    <source>
        <dbReference type="ARBA" id="ARBA00023170"/>
    </source>
</evidence>
<dbReference type="GO" id="GO:0001653">
    <property type="term" value="F:peptide receptor activity"/>
    <property type="evidence" value="ECO:0007669"/>
    <property type="project" value="TreeGrafter"/>
</dbReference>
<dbReference type="Gene3D" id="2.10.25.10">
    <property type="entry name" value="Laminin"/>
    <property type="match status" value="1"/>
</dbReference>
<evidence type="ECO:0000256" key="6">
    <source>
        <dbReference type="ARBA" id="ARBA00022989"/>
    </source>
</evidence>
<dbReference type="Gene3D" id="3.30.70.1230">
    <property type="entry name" value="Nucleotide cyclase"/>
    <property type="match status" value="1"/>
</dbReference>
<feature type="domain" description="Guanylate cyclase" evidence="15">
    <location>
        <begin position="1515"/>
        <end position="1645"/>
    </location>
</feature>
<keyword evidence="3" id="KW-0812">Transmembrane</keyword>
<name>A0AA88YP20_PINIB</name>
<evidence type="ECO:0000313" key="16">
    <source>
        <dbReference type="EMBL" id="KAK3105183.1"/>
    </source>
</evidence>
<accession>A0AA88YP20</accession>
<dbReference type="InterPro" id="IPR050401">
    <property type="entry name" value="Cyclic_nucleotide_synthase"/>
</dbReference>
<evidence type="ECO:0000259" key="15">
    <source>
        <dbReference type="PROSITE" id="PS50125"/>
    </source>
</evidence>
<evidence type="ECO:0000259" key="14">
    <source>
        <dbReference type="PROSITE" id="PS50011"/>
    </source>
</evidence>
<dbReference type="PROSITE" id="PS00022">
    <property type="entry name" value="EGF_1"/>
    <property type="match status" value="1"/>
</dbReference>
<evidence type="ECO:0000256" key="2">
    <source>
        <dbReference type="ARBA" id="ARBA00012202"/>
    </source>
</evidence>
<keyword evidence="7" id="KW-0472">Membrane</keyword>
<evidence type="ECO:0000313" key="17">
    <source>
        <dbReference type="Proteomes" id="UP001186944"/>
    </source>
</evidence>
<dbReference type="GO" id="GO:0004383">
    <property type="term" value="F:guanylate cyclase activity"/>
    <property type="evidence" value="ECO:0007669"/>
    <property type="project" value="UniProtKB-EC"/>
</dbReference>
<dbReference type="Proteomes" id="UP001186944">
    <property type="component" value="Unassembled WGS sequence"/>
</dbReference>
<dbReference type="FunFam" id="3.30.70.1230:FF:000019">
    <property type="entry name" value="Guanylate cyclase"/>
    <property type="match status" value="1"/>
</dbReference>
<dbReference type="PROSITE" id="PS50011">
    <property type="entry name" value="PROTEIN_KINASE_DOM"/>
    <property type="match status" value="1"/>
</dbReference>
<dbReference type="InterPro" id="IPR001245">
    <property type="entry name" value="Ser-Thr/Tyr_kinase_cat_dom"/>
</dbReference>
<protein>
    <recommendedName>
        <fullName evidence="2 13">Guanylate cyclase</fullName>
        <ecNumber evidence="2 13">4.6.1.2</ecNumber>
    </recommendedName>
</protein>
<evidence type="ECO:0000256" key="3">
    <source>
        <dbReference type="ARBA" id="ARBA00022692"/>
    </source>
</evidence>
<dbReference type="Pfam" id="PF01094">
    <property type="entry name" value="ANF_receptor"/>
    <property type="match status" value="1"/>
</dbReference>
<dbReference type="PANTHER" id="PTHR11920:SF507">
    <property type="entry name" value="GUANYLATE CYCLASE"/>
    <property type="match status" value="1"/>
</dbReference>